<keyword evidence="7" id="KW-1185">Reference proteome</keyword>
<evidence type="ECO:0000313" key="6">
    <source>
        <dbReference type="EMBL" id="XBL14453.1"/>
    </source>
</evidence>
<evidence type="ECO:0000256" key="2">
    <source>
        <dbReference type="ARBA" id="ARBA00022692"/>
    </source>
</evidence>
<evidence type="ECO:0000313" key="7">
    <source>
        <dbReference type="Proteomes" id="UP001224325"/>
    </source>
</evidence>
<keyword evidence="4 5" id="KW-0472">Membrane</keyword>
<dbReference type="EMBL" id="CP155618">
    <property type="protein sequence ID" value="XBL14453.1"/>
    <property type="molecule type" value="Genomic_DNA"/>
</dbReference>
<sequence length="122" mass="13851">MKKTKIIFWTTTSIVFIMEGLIPAFTSQTELAKQGIQHLGYPEYFGNALVVFKVLGALTLIIPQVPKRIKEWAYAGFAFNFIFASISHFAIDGMDFQSFFPLIFLGILIASYYSFHKLNNAK</sequence>
<comment type="subcellular location">
    <subcellularLocation>
        <location evidence="1">Membrane</location>
        <topology evidence="1">Multi-pass membrane protein</topology>
    </subcellularLocation>
</comment>
<accession>A0AAU7EGP7</accession>
<evidence type="ECO:0000256" key="4">
    <source>
        <dbReference type="ARBA" id="ARBA00023136"/>
    </source>
</evidence>
<feature type="transmembrane region" description="Helical" evidence="5">
    <location>
        <begin position="72"/>
        <end position="91"/>
    </location>
</feature>
<dbReference type="RefSeq" id="WP_308992484.1">
    <property type="nucleotide sequence ID" value="NZ_CP155618.1"/>
</dbReference>
<feature type="transmembrane region" description="Helical" evidence="5">
    <location>
        <begin position="45"/>
        <end position="65"/>
    </location>
</feature>
<dbReference type="Pfam" id="PF13564">
    <property type="entry name" value="DoxX_2"/>
    <property type="match status" value="1"/>
</dbReference>
<evidence type="ECO:0000256" key="1">
    <source>
        <dbReference type="ARBA" id="ARBA00004141"/>
    </source>
</evidence>
<evidence type="ECO:0000256" key="3">
    <source>
        <dbReference type="ARBA" id="ARBA00022989"/>
    </source>
</evidence>
<proteinExistence type="predicted"/>
<feature type="transmembrane region" description="Helical" evidence="5">
    <location>
        <begin position="7"/>
        <end position="25"/>
    </location>
</feature>
<gene>
    <name evidence="6" type="ORF">QLS71_000175</name>
</gene>
<dbReference type="GO" id="GO:0016020">
    <property type="term" value="C:membrane"/>
    <property type="evidence" value="ECO:0007669"/>
    <property type="project" value="UniProtKB-SubCell"/>
</dbReference>
<protein>
    <submittedName>
        <fullName evidence="6">DoxX family protein</fullName>
    </submittedName>
</protein>
<dbReference type="Proteomes" id="UP001224325">
    <property type="component" value="Chromosome"/>
</dbReference>
<dbReference type="KEGG" id="mlil:QLS71_000175"/>
<reference evidence="6" key="1">
    <citation type="submission" date="2024-04" db="EMBL/GenBank/DDBJ databases">
        <title>Mariniflexile litorale, isolated from the shallow sediments of the Sea of Japan.</title>
        <authorList>
            <person name="Romanenko L."/>
            <person name="Isaeva M."/>
        </authorList>
    </citation>
    <scope>NUCLEOTIDE SEQUENCE [LARGE SCALE GENOMIC DNA]</scope>
    <source>
        <strain evidence="6">KMM 9835</strain>
    </source>
</reference>
<dbReference type="AlphaFoldDB" id="A0AAU7EGP7"/>
<feature type="transmembrane region" description="Helical" evidence="5">
    <location>
        <begin position="97"/>
        <end position="115"/>
    </location>
</feature>
<keyword evidence="3 5" id="KW-1133">Transmembrane helix</keyword>
<dbReference type="InterPro" id="IPR032808">
    <property type="entry name" value="DoxX"/>
</dbReference>
<evidence type="ECO:0000256" key="5">
    <source>
        <dbReference type="SAM" id="Phobius"/>
    </source>
</evidence>
<keyword evidence="2 5" id="KW-0812">Transmembrane</keyword>
<organism evidence="6 7">
    <name type="scientific">Mariniflexile litorale</name>
    <dbReference type="NCBI Taxonomy" id="3045158"/>
    <lineage>
        <taxon>Bacteria</taxon>
        <taxon>Pseudomonadati</taxon>
        <taxon>Bacteroidota</taxon>
        <taxon>Flavobacteriia</taxon>
        <taxon>Flavobacteriales</taxon>
        <taxon>Flavobacteriaceae</taxon>
        <taxon>Mariniflexile</taxon>
    </lineage>
</organism>
<name>A0AAU7EGP7_9FLAO</name>